<sequence>MVIHSGHEQGVISEAFDVTGAEEAVPANETVVRDETYVSGGEPRARRGMSTNSTAVFKDVIWPMAAANNPTQEDMVKQVSVLSNMQFDAAQHCSEHWTSSYCRIQRKYAKAGYQMPKLVFWNLAERALTTL</sequence>
<reference evidence="2" key="1">
    <citation type="journal article" date="2020" name="Stud. Mycol.">
        <title>101 Dothideomycetes genomes: a test case for predicting lifestyles and emergence of pathogens.</title>
        <authorList>
            <person name="Haridas S."/>
            <person name="Albert R."/>
            <person name="Binder M."/>
            <person name="Bloem J."/>
            <person name="Labutti K."/>
            <person name="Salamov A."/>
            <person name="Andreopoulos B."/>
            <person name="Baker S."/>
            <person name="Barry K."/>
            <person name="Bills G."/>
            <person name="Bluhm B."/>
            <person name="Cannon C."/>
            <person name="Castanera R."/>
            <person name="Culley D."/>
            <person name="Daum C."/>
            <person name="Ezra D."/>
            <person name="Gonzalez J."/>
            <person name="Henrissat B."/>
            <person name="Kuo A."/>
            <person name="Liang C."/>
            <person name="Lipzen A."/>
            <person name="Lutzoni F."/>
            <person name="Magnuson J."/>
            <person name="Mondo S."/>
            <person name="Nolan M."/>
            <person name="Ohm R."/>
            <person name="Pangilinan J."/>
            <person name="Park H.-J."/>
            <person name="Ramirez L."/>
            <person name="Alfaro M."/>
            <person name="Sun H."/>
            <person name="Tritt A."/>
            <person name="Yoshinaga Y."/>
            <person name="Zwiers L.-H."/>
            <person name="Turgeon B."/>
            <person name="Goodwin S."/>
            <person name="Spatafora J."/>
            <person name="Crous P."/>
            <person name="Grigoriev I."/>
        </authorList>
    </citation>
    <scope>NUCLEOTIDE SEQUENCE</scope>
    <source>
        <strain evidence="2">CBS 690.94</strain>
    </source>
</reference>
<feature type="domain" description="DUF7788" evidence="1">
    <location>
        <begin position="44"/>
        <end position="126"/>
    </location>
</feature>
<dbReference type="InterPro" id="IPR056690">
    <property type="entry name" value="DUF7788"/>
</dbReference>
<dbReference type="AlphaFoldDB" id="A0A9P4PAJ6"/>
<protein>
    <recommendedName>
        <fullName evidence="1">DUF7788 domain-containing protein</fullName>
    </recommendedName>
</protein>
<dbReference type="PANTHER" id="PTHR31373:SF27">
    <property type="entry name" value="TROVE DOMAIN-CONTAINING PROTEIN"/>
    <property type="match status" value="1"/>
</dbReference>
<dbReference type="EMBL" id="MU001507">
    <property type="protein sequence ID" value="KAF2440506.1"/>
    <property type="molecule type" value="Genomic_DNA"/>
</dbReference>
<comment type="caution">
    <text evidence="2">The sequence shown here is derived from an EMBL/GenBank/DDBJ whole genome shotgun (WGS) entry which is preliminary data.</text>
</comment>
<dbReference type="InterPro" id="IPR011205">
    <property type="entry name" value="UCP015417_vWA"/>
</dbReference>
<proteinExistence type="predicted"/>
<gene>
    <name evidence="2" type="ORF">P171DRAFT_435304</name>
</gene>
<dbReference type="OrthoDB" id="1149618at2759"/>
<dbReference type="Pfam" id="PF25043">
    <property type="entry name" value="DUF7788"/>
    <property type="match status" value="1"/>
</dbReference>
<organism evidence="2 3">
    <name type="scientific">Karstenula rhodostoma CBS 690.94</name>
    <dbReference type="NCBI Taxonomy" id="1392251"/>
    <lineage>
        <taxon>Eukaryota</taxon>
        <taxon>Fungi</taxon>
        <taxon>Dikarya</taxon>
        <taxon>Ascomycota</taxon>
        <taxon>Pezizomycotina</taxon>
        <taxon>Dothideomycetes</taxon>
        <taxon>Pleosporomycetidae</taxon>
        <taxon>Pleosporales</taxon>
        <taxon>Massarineae</taxon>
        <taxon>Didymosphaeriaceae</taxon>
        <taxon>Karstenula</taxon>
    </lineage>
</organism>
<evidence type="ECO:0000259" key="1">
    <source>
        <dbReference type="Pfam" id="PF25043"/>
    </source>
</evidence>
<evidence type="ECO:0000313" key="2">
    <source>
        <dbReference type="EMBL" id="KAF2440506.1"/>
    </source>
</evidence>
<name>A0A9P4PAJ6_9PLEO</name>
<keyword evidence="3" id="KW-1185">Reference proteome</keyword>
<accession>A0A9P4PAJ6</accession>
<dbReference type="PANTHER" id="PTHR31373">
    <property type="entry name" value="OS06G0652100 PROTEIN"/>
    <property type="match status" value="1"/>
</dbReference>
<evidence type="ECO:0000313" key="3">
    <source>
        <dbReference type="Proteomes" id="UP000799764"/>
    </source>
</evidence>
<dbReference type="Proteomes" id="UP000799764">
    <property type="component" value="Unassembled WGS sequence"/>
</dbReference>